<evidence type="ECO:0000313" key="2">
    <source>
        <dbReference type="Proteomes" id="UP001652623"/>
    </source>
</evidence>
<dbReference type="GeneID" id="125422534"/>
<dbReference type="Pfam" id="PF07714">
    <property type="entry name" value="PK_Tyr_Ser-Thr"/>
    <property type="match status" value="1"/>
</dbReference>
<accession>A0ABM3IKR5</accession>
<protein>
    <submittedName>
        <fullName evidence="3">Probable LRR receptor-like serine/threonine-protein kinase At3g47570</fullName>
    </submittedName>
</protein>
<evidence type="ECO:0000313" key="3">
    <source>
        <dbReference type="RefSeq" id="XP_048330516.1"/>
    </source>
</evidence>
<evidence type="ECO:0000259" key="1">
    <source>
        <dbReference type="PROSITE" id="PS50011"/>
    </source>
</evidence>
<reference evidence="3" key="1">
    <citation type="submission" date="2025-08" db="UniProtKB">
        <authorList>
            <consortium name="RefSeq"/>
        </authorList>
    </citation>
    <scope>IDENTIFICATION</scope>
    <source>
        <tissue evidence="3">Seedling</tissue>
    </source>
</reference>
<keyword evidence="2" id="KW-1185">Reference proteome</keyword>
<dbReference type="RefSeq" id="XP_048330516.1">
    <property type="nucleotide sequence ID" value="XM_048474559.2"/>
</dbReference>
<dbReference type="Proteomes" id="UP001652623">
    <property type="component" value="Chromosome 2"/>
</dbReference>
<dbReference type="SUPFAM" id="SSF56112">
    <property type="entry name" value="Protein kinase-like (PK-like)"/>
    <property type="match status" value="1"/>
</dbReference>
<dbReference type="PANTHER" id="PTHR48055:SF55">
    <property type="entry name" value="PROTEIN KINASE DOMAIN-CONTAINING PROTEIN"/>
    <property type="match status" value="1"/>
</dbReference>
<dbReference type="PANTHER" id="PTHR48055">
    <property type="entry name" value="LEUCINE-RICH REPEAT RECEPTOR PROTEIN KINASE EMS1"/>
    <property type="match status" value="1"/>
</dbReference>
<dbReference type="InterPro" id="IPR001245">
    <property type="entry name" value="Ser-Thr/Tyr_kinase_cat_dom"/>
</dbReference>
<name>A0ABM3IKR5_ZIZJJ</name>
<feature type="domain" description="Protein kinase" evidence="1">
    <location>
        <begin position="1"/>
        <end position="103"/>
    </location>
</feature>
<dbReference type="InterPro" id="IPR051564">
    <property type="entry name" value="LRR_receptor-like_kinase"/>
</dbReference>
<organism evidence="2 3">
    <name type="scientific">Ziziphus jujuba</name>
    <name type="common">Chinese jujube</name>
    <name type="synonym">Ziziphus sativa</name>
    <dbReference type="NCBI Taxonomy" id="326968"/>
    <lineage>
        <taxon>Eukaryota</taxon>
        <taxon>Viridiplantae</taxon>
        <taxon>Streptophyta</taxon>
        <taxon>Embryophyta</taxon>
        <taxon>Tracheophyta</taxon>
        <taxon>Spermatophyta</taxon>
        <taxon>Magnoliopsida</taxon>
        <taxon>eudicotyledons</taxon>
        <taxon>Gunneridae</taxon>
        <taxon>Pentapetalae</taxon>
        <taxon>rosids</taxon>
        <taxon>fabids</taxon>
        <taxon>Rosales</taxon>
        <taxon>Rhamnaceae</taxon>
        <taxon>Paliureae</taxon>
        <taxon>Ziziphus</taxon>
    </lineage>
</organism>
<gene>
    <name evidence="3" type="primary">LOC125422534</name>
</gene>
<proteinExistence type="predicted"/>
<dbReference type="InterPro" id="IPR011009">
    <property type="entry name" value="Kinase-like_dom_sf"/>
</dbReference>
<dbReference type="InterPro" id="IPR000719">
    <property type="entry name" value="Prot_kinase_dom"/>
</dbReference>
<sequence>MPGNILLDHNMKAKLGDVGLVRFLPDPSNPFSSDQTGSLGIRGSIGYIAPEYGMEGKVSTLRDMYSFGILLLEMFTGKRPTSIIFKEGNYTYGAFEFYVFGKT</sequence>
<dbReference type="PROSITE" id="PS50011">
    <property type="entry name" value="PROTEIN_KINASE_DOM"/>
    <property type="match status" value="1"/>
</dbReference>
<dbReference type="Gene3D" id="1.10.510.10">
    <property type="entry name" value="Transferase(Phosphotransferase) domain 1"/>
    <property type="match status" value="1"/>
</dbReference>